<proteinExistence type="predicted"/>
<sequence length="115" mass="12632">CRTLGPGVLTIQPGAMNDTNFSAAAGCEESGCFRLFDMPSDKCTDEVVWRLQNDDPRIATGVHTIGRGNQFSAALEPWLSDSLAGWLGRWSMFQPSTPYLRGMDARESKLAIHVQ</sequence>
<dbReference type="EMBL" id="JAAPAO010000348">
    <property type="protein sequence ID" value="KAF4662364.1"/>
    <property type="molecule type" value="Genomic_DNA"/>
</dbReference>
<dbReference type="AlphaFoldDB" id="A0A7J6LT33"/>
<name>A0A7J6LT33_PERCH</name>
<gene>
    <name evidence="1" type="ORF">FOL47_006262</name>
</gene>
<protein>
    <submittedName>
        <fullName evidence="1">Uncharacterized protein</fullName>
    </submittedName>
</protein>
<dbReference type="Proteomes" id="UP000591131">
    <property type="component" value="Unassembled WGS sequence"/>
</dbReference>
<reference evidence="1 2" key="1">
    <citation type="submission" date="2020-04" db="EMBL/GenBank/DDBJ databases">
        <title>Perkinsus chesapeaki whole genome sequence.</title>
        <authorList>
            <person name="Bogema D.R."/>
        </authorList>
    </citation>
    <scope>NUCLEOTIDE SEQUENCE [LARGE SCALE GENOMIC DNA]</scope>
    <source>
        <strain evidence="1">ATCC PRA-425</strain>
    </source>
</reference>
<dbReference type="OrthoDB" id="10296741at2759"/>
<evidence type="ECO:0000313" key="1">
    <source>
        <dbReference type="EMBL" id="KAF4662364.1"/>
    </source>
</evidence>
<feature type="non-terminal residue" evidence="1">
    <location>
        <position position="1"/>
    </location>
</feature>
<keyword evidence="2" id="KW-1185">Reference proteome</keyword>
<organism evidence="1 2">
    <name type="scientific">Perkinsus chesapeaki</name>
    <name type="common">Clam parasite</name>
    <name type="synonym">Perkinsus andrewsi</name>
    <dbReference type="NCBI Taxonomy" id="330153"/>
    <lineage>
        <taxon>Eukaryota</taxon>
        <taxon>Sar</taxon>
        <taxon>Alveolata</taxon>
        <taxon>Perkinsozoa</taxon>
        <taxon>Perkinsea</taxon>
        <taxon>Perkinsida</taxon>
        <taxon>Perkinsidae</taxon>
        <taxon>Perkinsus</taxon>
    </lineage>
</organism>
<evidence type="ECO:0000313" key="2">
    <source>
        <dbReference type="Proteomes" id="UP000591131"/>
    </source>
</evidence>
<comment type="caution">
    <text evidence="1">The sequence shown here is derived from an EMBL/GenBank/DDBJ whole genome shotgun (WGS) entry which is preliminary data.</text>
</comment>
<accession>A0A7J6LT33</accession>